<feature type="domain" description="UspA" evidence="1">
    <location>
        <begin position="206"/>
        <end position="341"/>
    </location>
</feature>
<dbReference type="InterPro" id="IPR006016">
    <property type="entry name" value="UspA"/>
</dbReference>
<dbReference type="Proteomes" id="UP000274762">
    <property type="component" value="Unassembled WGS sequence"/>
</dbReference>
<gene>
    <name evidence="2" type="ORF">DFJ75_1191</name>
</gene>
<evidence type="ECO:0000313" key="3">
    <source>
        <dbReference type="Proteomes" id="UP000274762"/>
    </source>
</evidence>
<sequence length="343" mass="36084">MRVLLLAAGRVSVGKNGPPDIPTGCAGVGYIPCGGERGDHRKRRTYEPSTAPAVTVVVGYQPGRGGDEAIELGSGLADALGTGLVLVIATPKPWRTPSMARVDAEFAEYAQRYGDDAEAAARTHLRTRAPGTGVSFRRVSEGSVSKSLHVALDELDADVLVLGTTHGDDGGRMSLGATTSRLMHSSSVPLALAPRGYRCTAITGVTCAYSGDSRGEDVVVSARDLAGRLSVPLRVATFGVRPADMFPPEVGFDAERGVMQAWREQMAASMQELVHRNVIDNSVQTLVSTGDNWDAAFDGIEWPQGEILTIGTTPRDSVKRVFLGSTAAKIIAAATVPTIIFPG</sequence>
<proteinExistence type="predicted"/>
<dbReference type="SUPFAM" id="SSF52402">
    <property type="entry name" value="Adenine nucleotide alpha hydrolases-like"/>
    <property type="match status" value="2"/>
</dbReference>
<accession>A0A495K0U3</accession>
<feature type="domain" description="UspA" evidence="1">
    <location>
        <begin position="56"/>
        <end position="192"/>
    </location>
</feature>
<dbReference type="Pfam" id="PF00582">
    <property type="entry name" value="Usp"/>
    <property type="match status" value="2"/>
</dbReference>
<organism evidence="2 3">
    <name type="scientific">Williamsia marianensis</name>
    <dbReference type="NCBI Taxonomy" id="85044"/>
    <lineage>
        <taxon>Bacteria</taxon>
        <taxon>Bacillati</taxon>
        <taxon>Actinomycetota</taxon>
        <taxon>Actinomycetes</taxon>
        <taxon>Mycobacteriales</taxon>
        <taxon>Nocardiaceae</taxon>
        <taxon>Williamsia</taxon>
    </lineage>
</organism>
<evidence type="ECO:0000259" key="1">
    <source>
        <dbReference type="Pfam" id="PF00582"/>
    </source>
</evidence>
<evidence type="ECO:0000313" key="2">
    <source>
        <dbReference type="EMBL" id="RKR94395.1"/>
    </source>
</evidence>
<dbReference type="AlphaFoldDB" id="A0A495K0U3"/>
<protein>
    <submittedName>
        <fullName evidence="2">Nucleotide-binding universal stress UspA family protein</fullName>
    </submittedName>
</protein>
<reference evidence="2 3" key="1">
    <citation type="submission" date="2018-10" db="EMBL/GenBank/DDBJ databases">
        <title>Sequencing the genomes of 1000 actinobacteria strains.</title>
        <authorList>
            <person name="Klenk H.-P."/>
        </authorList>
    </citation>
    <scope>NUCLEOTIDE SEQUENCE [LARGE SCALE GENOMIC DNA]</scope>
    <source>
        <strain evidence="2 3">DSM 44343</strain>
    </source>
</reference>
<dbReference type="CDD" id="cd00293">
    <property type="entry name" value="USP-like"/>
    <property type="match status" value="1"/>
</dbReference>
<comment type="caution">
    <text evidence="2">The sequence shown here is derived from an EMBL/GenBank/DDBJ whole genome shotgun (WGS) entry which is preliminary data.</text>
</comment>
<dbReference type="EMBL" id="RBKV01000001">
    <property type="protein sequence ID" value="RKR94395.1"/>
    <property type="molecule type" value="Genomic_DNA"/>
</dbReference>
<dbReference type="Gene3D" id="3.40.50.12370">
    <property type="match status" value="1"/>
</dbReference>
<name>A0A495K0U3_WILMA</name>